<evidence type="ECO:0000259" key="13">
    <source>
        <dbReference type="PROSITE" id="PS50805"/>
    </source>
</evidence>
<evidence type="ECO:0000256" key="2">
    <source>
        <dbReference type="ARBA" id="ARBA00022723"/>
    </source>
</evidence>
<dbReference type="GO" id="GO:0005634">
    <property type="term" value="C:nucleus"/>
    <property type="evidence" value="ECO:0007669"/>
    <property type="project" value="UniProtKB-SubCell"/>
</dbReference>
<evidence type="ECO:0000313" key="14">
    <source>
        <dbReference type="Ensembl" id="ENSXETP00000065559"/>
    </source>
</evidence>
<accession>A0A6I8Q066</accession>
<organism evidence="14">
    <name type="scientific">Xenopus tropicalis</name>
    <name type="common">Western clawed frog</name>
    <name type="synonym">Silurana tropicalis</name>
    <dbReference type="NCBI Taxonomy" id="8364"/>
    <lineage>
        <taxon>Eukaryota</taxon>
        <taxon>Metazoa</taxon>
        <taxon>Chordata</taxon>
        <taxon>Craniata</taxon>
        <taxon>Vertebrata</taxon>
        <taxon>Euteleostomi</taxon>
        <taxon>Amphibia</taxon>
        <taxon>Batrachia</taxon>
        <taxon>Anura</taxon>
        <taxon>Pipoidea</taxon>
        <taxon>Pipidae</taxon>
        <taxon>Xenopodinae</taxon>
        <taxon>Xenopus</taxon>
        <taxon>Silurana</taxon>
    </lineage>
</organism>
<comment type="subcellular location">
    <subcellularLocation>
        <location evidence="1">Nucleus</location>
    </subcellularLocation>
</comment>
<dbReference type="AlphaFoldDB" id="A0A6I8Q066"/>
<evidence type="ECO:0000256" key="10">
    <source>
        <dbReference type="PROSITE-ProRule" id="PRU00042"/>
    </source>
</evidence>
<evidence type="ECO:0000256" key="9">
    <source>
        <dbReference type="ARBA" id="ARBA00023242"/>
    </source>
</evidence>
<feature type="region of interest" description="Disordered" evidence="11">
    <location>
        <begin position="137"/>
        <end position="163"/>
    </location>
</feature>
<feature type="compositionally biased region" description="Acidic residues" evidence="11">
    <location>
        <begin position="187"/>
        <end position="199"/>
    </location>
</feature>
<dbReference type="PANTHER" id="PTHR24381:SF390">
    <property type="entry name" value="ZINC FINGER PROTEIN 37 HOMOLOG"/>
    <property type="match status" value="1"/>
</dbReference>
<evidence type="ECO:0000313" key="15">
    <source>
        <dbReference type="Proteomes" id="UP000008143"/>
    </source>
</evidence>
<dbReference type="AGR" id="Xenbase:XB-GENE-6045458"/>
<dbReference type="RefSeq" id="XP_002938650.2">
    <property type="nucleotide sequence ID" value="XM_002938604.5"/>
</dbReference>
<dbReference type="Xenbase" id="XB-GENE-6045458">
    <property type="gene designation" value="znf177"/>
</dbReference>
<feature type="region of interest" description="Disordered" evidence="11">
    <location>
        <begin position="186"/>
        <end position="216"/>
    </location>
</feature>
<evidence type="ECO:0000256" key="4">
    <source>
        <dbReference type="ARBA" id="ARBA00022771"/>
    </source>
</evidence>
<dbReference type="FunFam" id="3.30.160.60:FF:000072">
    <property type="entry name" value="zinc finger protein 143 isoform X1"/>
    <property type="match status" value="1"/>
</dbReference>
<dbReference type="SUPFAM" id="SSF109640">
    <property type="entry name" value="KRAB domain (Kruppel-associated box)"/>
    <property type="match status" value="1"/>
</dbReference>
<dbReference type="InterPro" id="IPR036051">
    <property type="entry name" value="KRAB_dom_sf"/>
</dbReference>
<dbReference type="OrthoDB" id="8117402at2759"/>
<dbReference type="CTD" id="7730"/>
<dbReference type="Pfam" id="PF01352">
    <property type="entry name" value="KRAB"/>
    <property type="match status" value="1"/>
</dbReference>
<evidence type="ECO:0000259" key="12">
    <source>
        <dbReference type="PROSITE" id="PS50157"/>
    </source>
</evidence>
<dbReference type="PANTHER" id="PTHR24381">
    <property type="entry name" value="ZINC FINGER PROTEIN"/>
    <property type="match status" value="1"/>
</dbReference>
<dbReference type="GO" id="GO:0008270">
    <property type="term" value="F:zinc ion binding"/>
    <property type="evidence" value="ECO:0007669"/>
    <property type="project" value="UniProtKB-KW"/>
</dbReference>
<evidence type="ECO:0000256" key="1">
    <source>
        <dbReference type="ARBA" id="ARBA00004123"/>
    </source>
</evidence>
<evidence type="ECO:0000256" key="8">
    <source>
        <dbReference type="ARBA" id="ARBA00023163"/>
    </source>
</evidence>
<dbReference type="RefSeq" id="XP_004916233.1">
    <property type="nucleotide sequence ID" value="XM_004916176.4"/>
</dbReference>
<name>A0A6I8Q066_XENTR</name>
<dbReference type="Ensembl" id="ENSXETT00000094294">
    <property type="protein sequence ID" value="ENSXETP00000065559"/>
    <property type="gene ID" value="ENSXETG00000040989"/>
</dbReference>
<keyword evidence="6" id="KW-0805">Transcription regulation</keyword>
<dbReference type="FunFam" id="3.30.160.60:FF:000690">
    <property type="entry name" value="Zinc finger protein 354C"/>
    <property type="match status" value="1"/>
</dbReference>
<dbReference type="Pfam" id="PF00096">
    <property type="entry name" value="zf-C2H2"/>
    <property type="match status" value="4"/>
</dbReference>
<dbReference type="PROSITE" id="PS50157">
    <property type="entry name" value="ZINC_FINGER_C2H2_2"/>
    <property type="match status" value="5"/>
</dbReference>
<dbReference type="GO" id="GO:0003677">
    <property type="term" value="F:DNA binding"/>
    <property type="evidence" value="ECO:0007669"/>
    <property type="project" value="UniProtKB-KW"/>
</dbReference>
<dbReference type="FunFam" id="3.30.160.60:FF:000060">
    <property type="entry name" value="zinc finger protein 436"/>
    <property type="match status" value="1"/>
</dbReference>
<dbReference type="CDD" id="cd07765">
    <property type="entry name" value="KRAB_A-box"/>
    <property type="match status" value="1"/>
</dbReference>
<evidence type="ECO:0000313" key="17">
    <source>
        <dbReference type="RefSeq" id="XP_004916233.1"/>
    </source>
</evidence>
<evidence type="ECO:0000256" key="3">
    <source>
        <dbReference type="ARBA" id="ARBA00022737"/>
    </source>
</evidence>
<reference evidence="14" key="1">
    <citation type="journal article" date="2010" name="Science">
        <title>The genome of the Western clawed frog Xenopus tropicalis.</title>
        <authorList>
            <person name="Hellsten U."/>
            <person name="Harland R.M."/>
            <person name="Gilchrist M.J."/>
            <person name="Hendrix D."/>
            <person name="Jurka J."/>
            <person name="Kapitonov V."/>
            <person name="Ovcharenko I."/>
            <person name="Putnam N.H."/>
            <person name="Shu S."/>
            <person name="Taher L."/>
            <person name="Blitz I.L."/>
            <person name="Blumberg B."/>
            <person name="Dichmann D.S."/>
            <person name="Dubchak I."/>
            <person name="Amaya E."/>
            <person name="Detter J.C."/>
            <person name="Fletcher R."/>
            <person name="Gerhard D.S."/>
            <person name="Goodstein D."/>
            <person name="Graves T."/>
            <person name="Grigoriev I.V."/>
            <person name="Grimwood J."/>
            <person name="Kawashima T."/>
            <person name="Lindquist E."/>
            <person name="Lucas S.M."/>
            <person name="Mead P.E."/>
            <person name="Mitros T."/>
            <person name="Ogino H."/>
            <person name="Ohta Y."/>
            <person name="Poliakov A.V."/>
            <person name="Pollet N."/>
            <person name="Robert J."/>
            <person name="Salamov A."/>
            <person name="Sater A.K."/>
            <person name="Schmutz J."/>
            <person name="Terry A."/>
            <person name="Vize P.D."/>
            <person name="Warren W.C."/>
            <person name="Wells D."/>
            <person name="Wills A."/>
            <person name="Wilson R.K."/>
            <person name="Zimmerman L.B."/>
            <person name="Zorn A.M."/>
            <person name="Grainger R."/>
            <person name="Grammer T."/>
            <person name="Khokha M.K."/>
            <person name="Richardson P.M."/>
            <person name="Rokhsar D.S."/>
        </authorList>
    </citation>
    <scope>NUCLEOTIDE SEQUENCE [LARGE SCALE GENOMIC DNA]</scope>
    <source>
        <strain evidence="14">Nigerian</strain>
    </source>
</reference>
<dbReference type="GO" id="GO:0006355">
    <property type="term" value="P:regulation of DNA-templated transcription"/>
    <property type="evidence" value="ECO:0007669"/>
    <property type="project" value="InterPro"/>
</dbReference>
<dbReference type="PROSITE" id="PS00028">
    <property type="entry name" value="ZINC_FINGER_C2H2_1"/>
    <property type="match status" value="5"/>
</dbReference>
<keyword evidence="2" id="KW-0479">Metal-binding</keyword>
<evidence type="ECO:0000256" key="5">
    <source>
        <dbReference type="ARBA" id="ARBA00022833"/>
    </source>
</evidence>
<feature type="domain" description="C2H2-type" evidence="12">
    <location>
        <begin position="423"/>
        <end position="450"/>
    </location>
</feature>
<dbReference type="Gene3D" id="3.30.160.60">
    <property type="entry name" value="Classic Zinc Finger"/>
    <property type="match status" value="5"/>
</dbReference>
<feature type="domain" description="KRAB" evidence="13">
    <location>
        <begin position="42"/>
        <end position="113"/>
    </location>
</feature>
<dbReference type="OMA" id="FRIKYNE"/>
<reference evidence="16 17" key="3">
    <citation type="submission" date="2025-04" db="UniProtKB">
        <authorList>
            <consortium name="RefSeq"/>
        </authorList>
    </citation>
    <scope>IDENTIFICATION</scope>
    <source>
        <strain evidence="16 17">Nigerian</strain>
        <tissue evidence="16 17">Liver and blood</tissue>
    </source>
</reference>
<evidence type="ECO:0000256" key="6">
    <source>
        <dbReference type="ARBA" id="ARBA00023015"/>
    </source>
</evidence>
<dbReference type="SUPFAM" id="SSF57667">
    <property type="entry name" value="beta-beta-alpha zinc fingers"/>
    <property type="match status" value="3"/>
</dbReference>
<evidence type="ECO:0000256" key="11">
    <source>
        <dbReference type="SAM" id="MobiDB-lite"/>
    </source>
</evidence>
<sequence length="544" mass="62048">MAPTMHKREISKRNKIKGEIKTCTASIKRSPSPVMIETTTSIGFNEVAVYFSEEEWRNLELWQKELYSNVMREIHTTLISLGYTIAHPDVLCRIRKDQDPYISSLEEERKTSCFPSTSSSVLSPDILFRIKYDDVPSCSEDESETTNYPISEEPVSEATQLPNLKEVPPGFGCLLENTGISVKEEEYNSDQENIDDDDNKFDSDDVKGDDEESANPKAEDINQLIFNPNLSLWIKHVDESSESQDVQNSCVGVDDSIRKEENGAIASVKPAMQKTYLEHFSNKENSNEDKLPFGQQKVPTVNRPESNTKGEESLLSIVLKRANAGSLYPPNYLYFNNYKCSEYTKGIPRLAEKETFCSTNTSSLQTSKSNDILSSFQSVKSVPGFRTIQEIDKPYRCTVCEKTFKTIGILNVHMKTHTYVRPYQCNECGKSFRDNWNLKVHQKIHTGETPYKCAICEKGFIQYATYMKHQRIHTGEKPYVCCYCDKSFTNSSNLVRHHRTHTGEKPYICVECGKSFSYNTSLIQHKQIHKIDPVESGKINSEKK</sequence>
<dbReference type="InterPro" id="IPR013087">
    <property type="entry name" value="Znf_C2H2_type"/>
</dbReference>
<dbReference type="InterPro" id="IPR036236">
    <property type="entry name" value="Znf_C2H2_sf"/>
</dbReference>
<dbReference type="GeneID" id="100496228"/>
<evidence type="ECO:0000256" key="7">
    <source>
        <dbReference type="ARBA" id="ARBA00023125"/>
    </source>
</evidence>
<feature type="domain" description="C2H2-type" evidence="12">
    <location>
        <begin position="479"/>
        <end position="506"/>
    </location>
</feature>
<protein>
    <submittedName>
        <fullName evidence="14">Zinc finger protein 177</fullName>
    </submittedName>
    <submittedName>
        <fullName evidence="16 17">Zinc finger protein 569 isoform X1</fullName>
    </submittedName>
</protein>
<gene>
    <name evidence="14 16 17 18" type="primary">znf177</name>
</gene>
<dbReference type="Gene3D" id="6.10.140.140">
    <property type="match status" value="1"/>
</dbReference>
<feature type="domain" description="C2H2-type" evidence="12">
    <location>
        <begin position="507"/>
        <end position="529"/>
    </location>
</feature>
<evidence type="ECO:0000313" key="18">
    <source>
        <dbReference type="Xenbase" id="XB-GENE-6045458"/>
    </source>
</evidence>
<dbReference type="SMART" id="SM00349">
    <property type="entry name" value="KRAB"/>
    <property type="match status" value="1"/>
</dbReference>
<dbReference type="KEGG" id="xtr:100496228"/>
<dbReference type="FunFam" id="3.30.160.60:FF:000295">
    <property type="entry name" value="zinc finger protein 19"/>
    <property type="match status" value="1"/>
</dbReference>
<feature type="domain" description="C2H2-type" evidence="12">
    <location>
        <begin position="451"/>
        <end position="478"/>
    </location>
</feature>
<dbReference type="SMART" id="SM00355">
    <property type="entry name" value="ZnF_C2H2"/>
    <property type="match status" value="5"/>
</dbReference>
<dbReference type="Bgee" id="ENSXETG00000040989">
    <property type="expression patterns" value="Expressed in skeletal muscle tissue and 14 other cell types or tissues"/>
</dbReference>
<evidence type="ECO:0000313" key="16">
    <source>
        <dbReference type="RefSeq" id="XP_002938650.2"/>
    </source>
</evidence>
<dbReference type="GO" id="GO:0001822">
    <property type="term" value="P:kidney development"/>
    <property type="evidence" value="ECO:0007669"/>
    <property type="project" value="UniProtKB-ARBA"/>
</dbReference>
<keyword evidence="3" id="KW-0677">Repeat</keyword>
<proteinExistence type="predicted"/>
<feature type="region of interest" description="Disordered" evidence="11">
    <location>
        <begin position="283"/>
        <end position="307"/>
    </location>
</feature>
<keyword evidence="7" id="KW-0238">DNA-binding</keyword>
<feature type="domain" description="C2H2-type" evidence="12">
    <location>
        <begin position="395"/>
        <end position="422"/>
    </location>
</feature>
<keyword evidence="4 10" id="KW-0863">Zinc-finger</keyword>
<dbReference type="Pfam" id="PF13912">
    <property type="entry name" value="zf-C2H2_6"/>
    <property type="match status" value="1"/>
</dbReference>
<keyword evidence="5" id="KW-0862">Zinc</keyword>
<dbReference type="FunFam" id="3.30.160.60:FF:002343">
    <property type="entry name" value="Zinc finger protein 33A"/>
    <property type="match status" value="1"/>
</dbReference>
<keyword evidence="9" id="KW-0539">Nucleus</keyword>
<dbReference type="Proteomes" id="UP000008143">
    <property type="component" value="Chromosome 7"/>
</dbReference>
<keyword evidence="15" id="KW-1185">Reference proteome</keyword>
<dbReference type="InterPro" id="IPR001909">
    <property type="entry name" value="KRAB"/>
</dbReference>
<dbReference type="GeneTree" id="ENSGT00940000164664"/>
<dbReference type="PROSITE" id="PS50805">
    <property type="entry name" value="KRAB"/>
    <property type="match status" value="1"/>
</dbReference>
<reference evidence="14" key="2">
    <citation type="submission" date="2020-05" db="UniProtKB">
        <authorList>
            <consortium name="Ensembl"/>
        </authorList>
    </citation>
    <scope>IDENTIFICATION</scope>
</reference>
<keyword evidence="8" id="KW-0804">Transcription</keyword>